<dbReference type="OrthoDB" id="9815193at2"/>
<protein>
    <submittedName>
        <fullName evidence="2">Uncharacterized protein</fullName>
    </submittedName>
</protein>
<gene>
    <name evidence="2" type="ORF">EHS13_02155</name>
</gene>
<evidence type="ECO:0000256" key="1">
    <source>
        <dbReference type="SAM" id="Phobius"/>
    </source>
</evidence>
<dbReference type="Gene3D" id="3.40.50.450">
    <property type="match status" value="1"/>
</dbReference>
<dbReference type="Proteomes" id="UP000426246">
    <property type="component" value="Chromosome"/>
</dbReference>
<keyword evidence="1" id="KW-1133">Transmembrane helix</keyword>
<dbReference type="RefSeq" id="WP_155698788.1">
    <property type="nucleotide sequence ID" value="NZ_CP034235.1"/>
</dbReference>
<dbReference type="KEGG" id="ppsc:EHS13_02155"/>
<evidence type="ECO:0000313" key="3">
    <source>
        <dbReference type="Proteomes" id="UP000426246"/>
    </source>
</evidence>
<organism evidence="2 3">
    <name type="scientific">Paenibacillus psychroresistens</name>
    <dbReference type="NCBI Taxonomy" id="1778678"/>
    <lineage>
        <taxon>Bacteria</taxon>
        <taxon>Bacillati</taxon>
        <taxon>Bacillota</taxon>
        <taxon>Bacilli</taxon>
        <taxon>Bacillales</taxon>
        <taxon>Paenibacillaceae</taxon>
        <taxon>Paenibacillus</taxon>
    </lineage>
</organism>
<keyword evidence="1" id="KW-0472">Membrane</keyword>
<evidence type="ECO:0000313" key="2">
    <source>
        <dbReference type="EMBL" id="QGQ93790.1"/>
    </source>
</evidence>
<accession>A0A6B8RC49</accession>
<proteinExistence type="predicted"/>
<sequence>MDNAIVSQTILISIVLIIVLIMVVVIIAFYAVKNVRERSKYKYDELEKHMEMEKMREYFERKINELTGKMLSDESRWKHVNHLLLESQDYEFNKQTNVRTENEFTLSNLSDFFKDAGISKSDLTVEKDFVFVLTPFHSDERDTYETIRDVCNNASLRCERGDETFIQTDILPHVLKSIFRARVVIVNLNGRNPNVFYELGLAHALGKPTILLSKSLNELPFDLKSKRIIIYNDFNELKIELYKTLTHIFAKQ</sequence>
<dbReference type="EMBL" id="CP034235">
    <property type="protein sequence ID" value="QGQ93790.1"/>
    <property type="molecule type" value="Genomic_DNA"/>
</dbReference>
<name>A0A6B8RC49_9BACL</name>
<keyword evidence="1" id="KW-0812">Transmembrane</keyword>
<dbReference type="AlphaFoldDB" id="A0A6B8RC49"/>
<keyword evidence="3" id="KW-1185">Reference proteome</keyword>
<reference evidence="3" key="1">
    <citation type="submission" date="2018-11" db="EMBL/GenBank/DDBJ databases">
        <title>Complete genome sequence of Paenibacillus sp. ML311-T8.</title>
        <authorList>
            <person name="Nam Y.-D."/>
            <person name="Kang J."/>
            <person name="Chung W.-H."/>
            <person name="Park Y.S."/>
        </authorList>
    </citation>
    <scope>NUCLEOTIDE SEQUENCE [LARGE SCALE GENOMIC DNA]</scope>
    <source>
        <strain evidence="3">ML311-T8</strain>
    </source>
</reference>
<feature type="transmembrane region" description="Helical" evidence="1">
    <location>
        <begin position="6"/>
        <end position="32"/>
    </location>
</feature>
<dbReference type="SUPFAM" id="SSF52309">
    <property type="entry name" value="N-(deoxy)ribosyltransferase-like"/>
    <property type="match status" value="1"/>
</dbReference>